<dbReference type="PANTHER" id="PTHR33498">
    <property type="entry name" value="TRANSPOSASE FOR INSERTION SEQUENCE ELEMENT IS1557"/>
    <property type="match status" value="1"/>
</dbReference>
<proteinExistence type="predicted"/>
<dbReference type="EMBL" id="BAABRI010000008">
    <property type="protein sequence ID" value="GAA5482410.1"/>
    <property type="molecule type" value="Genomic_DNA"/>
</dbReference>
<dbReference type="RefSeq" id="WP_353566555.1">
    <property type="nucleotide sequence ID" value="NZ_BAABRI010000008.1"/>
</dbReference>
<keyword evidence="3" id="KW-1185">Reference proteome</keyword>
<dbReference type="PANTHER" id="PTHR33498:SF1">
    <property type="entry name" value="TRANSPOSASE FOR INSERTION SEQUENCE ELEMENT IS1557"/>
    <property type="match status" value="1"/>
</dbReference>
<evidence type="ECO:0000259" key="1">
    <source>
        <dbReference type="Pfam" id="PF01610"/>
    </source>
</evidence>
<dbReference type="InterPro" id="IPR002560">
    <property type="entry name" value="Transposase_DDE"/>
</dbReference>
<gene>
    <name evidence="2" type="ORF">Hsar01_01630</name>
</gene>
<organism evidence="2 3">
    <name type="scientific">Haloferula sargassicola</name>
    <dbReference type="NCBI Taxonomy" id="490096"/>
    <lineage>
        <taxon>Bacteria</taxon>
        <taxon>Pseudomonadati</taxon>
        <taxon>Verrucomicrobiota</taxon>
        <taxon>Verrucomicrobiia</taxon>
        <taxon>Verrucomicrobiales</taxon>
        <taxon>Verrucomicrobiaceae</taxon>
        <taxon>Haloferula</taxon>
    </lineage>
</organism>
<name>A0ABP9UMF1_9BACT</name>
<protein>
    <recommendedName>
        <fullName evidence="1">Transposase IS204/IS1001/IS1096/IS1165 DDE domain-containing protein</fullName>
    </recommendedName>
</protein>
<evidence type="ECO:0000313" key="2">
    <source>
        <dbReference type="EMBL" id="GAA5482410.1"/>
    </source>
</evidence>
<dbReference type="Pfam" id="PF01610">
    <property type="entry name" value="DDE_Tnp_ISL3"/>
    <property type="match status" value="1"/>
</dbReference>
<reference evidence="2 3" key="1">
    <citation type="submission" date="2024-02" db="EMBL/GenBank/DDBJ databases">
        <title>Haloferula sargassicola NBRC 104335.</title>
        <authorList>
            <person name="Ichikawa N."/>
            <person name="Katano-Makiyama Y."/>
            <person name="Hidaka K."/>
        </authorList>
    </citation>
    <scope>NUCLEOTIDE SEQUENCE [LARGE SCALE GENOMIC DNA]</scope>
    <source>
        <strain evidence="2 3">NBRC 104335</strain>
    </source>
</reference>
<evidence type="ECO:0000313" key="3">
    <source>
        <dbReference type="Proteomes" id="UP001476282"/>
    </source>
</evidence>
<comment type="caution">
    <text evidence="2">The sequence shown here is derived from an EMBL/GenBank/DDBJ whole genome shotgun (WGS) entry which is preliminary data.</text>
</comment>
<accession>A0ABP9UMF1</accession>
<sequence>MIDRNGAYRAVLAELLPGAEVVHDRFHVVANLNGAIDEVRRSEWREAEVEGEELIEGSRYLLMMGRQNLDESGLDRLLEITRLNGKLSTAYILKEEFRLIYIQSVRQRALGTSPNASLVRGGAGILRDLAEITAYFKHRISAGRFEAFNNQIARVIRRTCGMTNLRHLFVKMRAQSLKQI</sequence>
<dbReference type="InterPro" id="IPR047951">
    <property type="entry name" value="Transpos_ISL3"/>
</dbReference>
<feature type="domain" description="Transposase IS204/IS1001/IS1096/IS1165 DDE" evidence="1">
    <location>
        <begin position="2"/>
        <end position="171"/>
    </location>
</feature>
<dbReference type="Proteomes" id="UP001476282">
    <property type="component" value="Unassembled WGS sequence"/>
</dbReference>